<comment type="caution">
    <text evidence="8">The sequence shown here is derived from an EMBL/GenBank/DDBJ whole genome shotgun (WGS) entry which is preliminary data.</text>
</comment>
<evidence type="ECO:0000313" key="8">
    <source>
        <dbReference type="EMBL" id="TRY18721.1"/>
    </source>
</evidence>
<keyword evidence="4 6" id="KW-0472">Membrane</keyword>
<keyword evidence="3 6" id="KW-1133">Transmembrane helix</keyword>
<dbReference type="RefSeq" id="WP_143937615.1">
    <property type="nucleotide sequence ID" value="NZ_VKKG01000002.1"/>
</dbReference>
<organism evidence="8 9">
    <name type="scientific">Tessaracoccus rhinocerotis</name>
    <dbReference type="NCBI Taxonomy" id="1689449"/>
    <lineage>
        <taxon>Bacteria</taxon>
        <taxon>Bacillati</taxon>
        <taxon>Actinomycetota</taxon>
        <taxon>Actinomycetes</taxon>
        <taxon>Propionibacteriales</taxon>
        <taxon>Propionibacteriaceae</taxon>
        <taxon>Tessaracoccus</taxon>
    </lineage>
</organism>
<evidence type="ECO:0000256" key="2">
    <source>
        <dbReference type="ARBA" id="ARBA00022692"/>
    </source>
</evidence>
<reference evidence="8 9" key="1">
    <citation type="submission" date="2019-07" db="EMBL/GenBank/DDBJ databases">
        <authorList>
            <person name="Zhou L.-Y."/>
        </authorList>
    </citation>
    <scope>NUCLEOTIDE SEQUENCE [LARGE SCALE GENOMIC DNA]</scope>
    <source>
        <strain evidence="8 9">YIM 101269</strain>
    </source>
</reference>
<dbReference type="EMBL" id="VKKG01000002">
    <property type="protein sequence ID" value="TRY18721.1"/>
    <property type="molecule type" value="Genomic_DNA"/>
</dbReference>
<proteinExistence type="predicted"/>
<evidence type="ECO:0000313" key="9">
    <source>
        <dbReference type="Proteomes" id="UP000317638"/>
    </source>
</evidence>
<dbReference type="AlphaFoldDB" id="A0A553K1Z4"/>
<keyword evidence="2 6" id="KW-0812">Transmembrane</keyword>
<feature type="transmembrane region" description="Helical" evidence="6">
    <location>
        <begin position="52"/>
        <end position="70"/>
    </location>
</feature>
<dbReference type="Pfam" id="PF20216">
    <property type="entry name" value="DUF6576"/>
    <property type="match status" value="1"/>
</dbReference>
<evidence type="ECO:0000256" key="5">
    <source>
        <dbReference type="SAM" id="MobiDB-lite"/>
    </source>
</evidence>
<feature type="transmembrane region" description="Helical" evidence="6">
    <location>
        <begin position="7"/>
        <end position="32"/>
    </location>
</feature>
<evidence type="ECO:0000259" key="7">
    <source>
        <dbReference type="Pfam" id="PF20216"/>
    </source>
</evidence>
<evidence type="ECO:0000256" key="1">
    <source>
        <dbReference type="ARBA" id="ARBA00004141"/>
    </source>
</evidence>
<feature type="compositionally biased region" description="Basic residues" evidence="5">
    <location>
        <begin position="192"/>
        <end position="203"/>
    </location>
</feature>
<feature type="transmembrane region" description="Helical" evidence="6">
    <location>
        <begin position="106"/>
        <end position="123"/>
    </location>
</feature>
<dbReference type="InterPro" id="IPR046483">
    <property type="entry name" value="DUF6576"/>
</dbReference>
<sequence>MTSTIFVVALGALGLLASVIVPFLPMLLALVPDALFNGEVWRLFTWPLADQISLWSLLTLVLLWYFGTALESQVGRAPMARLYLWCWGALTISTVLVGVVARGSVAALGMNTIELFILLLWIAEYPTRRFFFNIPAWVIGAVLLGLQVLQMLAARAWGGLFSLLIALVIVALAAKRVGLLGTYSWIPGSQQRTRRRRTRHRAPTRTEKRHTSDEQRLDDLLGKISANGLHSLTKSERAELEKLRLRRRR</sequence>
<evidence type="ECO:0000256" key="6">
    <source>
        <dbReference type="SAM" id="Phobius"/>
    </source>
</evidence>
<feature type="domain" description="DUF6576" evidence="7">
    <location>
        <begin position="208"/>
        <end position="243"/>
    </location>
</feature>
<accession>A0A553K1Z4</accession>
<dbReference type="OrthoDB" id="5242776at2"/>
<name>A0A553K1Z4_9ACTN</name>
<evidence type="ECO:0000256" key="3">
    <source>
        <dbReference type="ARBA" id="ARBA00022989"/>
    </source>
</evidence>
<gene>
    <name evidence="8" type="ORF">FOJ82_06290</name>
</gene>
<dbReference type="GO" id="GO:0016020">
    <property type="term" value="C:membrane"/>
    <property type="evidence" value="ECO:0007669"/>
    <property type="project" value="UniProtKB-SubCell"/>
</dbReference>
<feature type="transmembrane region" description="Helical" evidence="6">
    <location>
        <begin position="130"/>
        <end position="150"/>
    </location>
</feature>
<dbReference type="Gene3D" id="1.20.1540.10">
    <property type="entry name" value="Rhomboid-like"/>
    <property type="match status" value="1"/>
</dbReference>
<dbReference type="SUPFAM" id="SSF144091">
    <property type="entry name" value="Rhomboid-like"/>
    <property type="match status" value="1"/>
</dbReference>
<dbReference type="InterPro" id="IPR035952">
    <property type="entry name" value="Rhomboid-like_sf"/>
</dbReference>
<feature type="region of interest" description="Disordered" evidence="5">
    <location>
        <begin position="191"/>
        <end position="214"/>
    </location>
</feature>
<feature type="compositionally biased region" description="Basic and acidic residues" evidence="5">
    <location>
        <begin position="204"/>
        <end position="214"/>
    </location>
</feature>
<keyword evidence="9" id="KW-1185">Reference proteome</keyword>
<evidence type="ECO:0000256" key="4">
    <source>
        <dbReference type="ARBA" id="ARBA00023136"/>
    </source>
</evidence>
<protein>
    <recommendedName>
        <fullName evidence="7">DUF6576 domain-containing protein</fullName>
    </recommendedName>
</protein>
<dbReference type="Proteomes" id="UP000317638">
    <property type="component" value="Unassembled WGS sequence"/>
</dbReference>
<comment type="subcellular location">
    <subcellularLocation>
        <location evidence="1">Membrane</location>
        <topology evidence="1">Multi-pass membrane protein</topology>
    </subcellularLocation>
</comment>
<feature type="transmembrane region" description="Helical" evidence="6">
    <location>
        <begin position="82"/>
        <end position="100"/>
    </location>
</feature>